<comment type="caution">
    <text evidence="3">The sequence shown here is derived from an EMBL/GenBank/DDBJ whole genome shotgun (WGS) entry which is preliminary data.</text>
</comment>
<feature type="domain" description="Histidine kinase/HSP90-like ATPase" evidence="2">
    <location>
        <begin position="1029"/>
        <end position="1143"/>
    </location>
</feature>
<gene>
    <name evidence="3" type="ORF">PPRIM_AZ9-3.1.T1410023</name>
</gene>
<keyword evidence="4" id="KW-1185">Reference proteome</keyword>
<dbReference type="OMA" id="DCKLRIG"/>
<name>A0A8S1Q1G4_PARPR</name>
<protein>
    <recommendedName>
        <fullName evidence="2">Histidine kinase/HSP90-like ATPase domain-containing protein</fullName>
    </recommendedName>
</protein>
<feature type="transmembrane region" description="Helical" evidence="1">
    <location>
        <begin position="549"/>
        <end position="571"/>
    </location>
</feature>
<accession>A0A8S1Q1G4</accession>
<proteinExistence type="predicted"/>
<keyword evidence="1" id="KW-1133">Transmembrane helix</keyword>
<feature type="transmembrane region" description="Helical" evidence="1">
    <location>
        <begin position="578"/>
        <end position="600"/>
    </location>
</feature>
<evidence type="ECO:0000313" key="3">
    <source>
        <dbReference type="EMBL" id="CAD8109529.1"/>
    </source>
</evidence>
<evidence type="ECO:0000256" key="1">
    <source>
        <dbReference type="SAM" id="Phobius"/>
    </source>
</evidence>
<dbReference type="EMBL" id="CAJJDM010000145">
    <property type="protein sequence ID" value="CAD8109529.1"/>
    <property type="molecule type" value="Genomic_DNA"/>
</dbReference>
<feature type="transmembrane region" description="Helical" evidence="1">
    <location>
        <begin position="649"/>
        <end position="669"/>
    </location>
</feature>
<evidence type="ECO:0000313" key="4">
    <source>
        <dbReference type="Proteomes" id="UP000688137"/>
    </source>
</evidence>
<keyword evidence="1" id="KW-0472">Membrane</keyword>
<dbReference type="SMART" id="SM00387">
    <property type="entry name" value="HATPase_c"/>
    <property type="match status" value="1"/>
</dbReference>
<reference evidence="3" key="1">
    <citation type="submission" date="2021-01" db="EMBL/GenBank/DDBJ databases">
        <authorList>
            <consortium name="Genoscope - CEA"/>
            <person name="William W."/>
        </authorList>
    </citation>
    <scope>NUCLEOTIDE SEQUENCE</scope>
</reference>
<sequence length="1360" mass="161025">MNQDMLSDPSSSSKFSDLLHFILNSNSKSNKFQKILPRLSITESLNNSIRNARSRIQSLKHEPNGFITSRIDFIQNTGDYCYKALNQQTLSLKQQRGRIEDSIERSVQGSPSVHSYQTTKFKYPSMLESIRQRRNYNLQKYLDDNLKVFCDIIKKKDIEKLISFLNYPFQYSQEQNLLNTFCELLYFIAYFGNTILQLAKATFLFKDCLKLSELCRNHQLKIKILIQLFSIAKQLKQYDKAYKFILKALSYAWAENLDDYEIDCYDKLGMCYFYQGDILKANHFHSKWVKCEIEPRDSYYRITSKEFIQLYERSQPFCREFDDKISRYIHIPFTNLKTGQSFDCNSTLKYNNCESIPLLNEILNGYEYTEYFLEYHYVDQAQKQYLKKSSLPRRALEIMSKYDKNKDKYIFDHKIHENPIYKLSLQEKVNYRKTKFYSLDSVEQNIQKFISQQREPFKKSEKIYVKESQRKDLSPENVSLIIYYFNQLKMQEQEFLKNENKPFLLKQQQQITRTVLQSLIHEYHILIKGLTNQEYQDYCNVKGACGQTIPLILILPISLAIGTLQLVLLFFKNIREGPLIPAVIQFILLQTAQTLIMYMILKACEVIPKKIENPLLFGKITSYIFMCLSIAEGTLIIERISNFNQFSQSYFWAIFGLIIWQKIIQLFIYDCKLRIGIVIFLYIYYVFRLDCDLFNKDIIKVISYICLEIIFIIDAELKNYSQYQFENNMQFRNNKEDVQFMIPQVQMQTQQQILEIITNQFPIIIFDQTKELLHISGVGLKQLQMEDDQNKIDLISAEIKLRKMEVIQLFTTNQQQKDNLIQLKRMAKFGSTCGTNEKGELLHSLINGPALQQLRILRQPQDNQRIIHYNPDGVLEQLLNNLINDQQSEYKGISKFNLPKNQFKYFQFTLIKVPKGNVFQIFLILEDITQFYQDINLNQKKEEEDLPIICQEFRQMLFCQQNFQIPLKLLNIEMKNTIKYSKQQYLQEDIFKPDTLINQLQTKYQNQINTNIKLQFQNNLKLNTGEFKTDQLRLMQIMQILLENSINNTKEGFIKIIIEDDKRQNCIQISVEDTGKGINQEIIQEGFNINQIRSLNIVNYLTKIMGPLFYCKKITGQVANKGIRIKSLQDCGTTISFSIRNLSLDEFSTQFIIDEEVSQDEMDVDVDEDEIMERYIRNDDQIQYLQRFNKGLRSFIINRQQIQKITKPLDVNTNKKSTKLVGMMKLQELGRFKNIQQQNGQCQCNQKLIINSNQDFERVMKQYVQDNVSFIHEQDSFKHINLKIRDKQCLNHSCQVYKQIIINCYKSDFNYRELINRILGVNNNFKIIVLIYNSNGDIDMLGTYIMMPIQIDVLLQYLQD</sequence>
<evidence type="ECO:0000259" key="2">
    <source>
        <dbReference type="SMART" id="SM00387"/>
    </source>
</evidence>
<dbReference type="InterPro" id="IPR003594">
    <property type="entry name" value="HATPase_dom"/>
</dbReference>
<dbReference type="Proteomes" id="UP000688137">
    <property type="component" value="Unassembled WGS sequence"/>
</dbReference>
<keyword evidence="1" id="KW-0812">Transmembrane</keyword>
<organism evidence="3 4">
    <name type="scientific">Paramecium primaurelia</name>
    <dbReference type="NCBI Taxonomy" id="5886"/>
    <lineage>
        <taxon>Eukaryota</taxon>
        <taxon>Sar</taxon>
        <taxon>Alveolata</taxon>
        <taxon>Ciliophora</taxon>
        <taxon>Intramacronucleata</taxon>
        <taxon>Oligohymenophorea</taxon>
        <taxon>Peniculida</taxon>
        <taxon>Parameciidae</taxon>
        <taxon>Paramecium</taxon>
    </lineage>
</organism>
<feature type="transmembrane region" description="Helical" evidence="1">
    <location>
        <begin position="620"/>
        <end position="637"/>
    </location>
</feature>
<dbReference type="Pfam" id="PF02518">
    <property type="entry name" value="HATPase_c"/>
    <property type="match status" value="1"/>
</dbReference>